<accession>A0ABQ3SVM2</accession>
<feature type="signal peptide" evidence="2">
    <location>
        <begin position="1"/>
        <end position="44"/>
    </location>
</feature>
<dbReference type="EMBL" id="BNEC01000005">
    <property type="protein sequence ID" value="GHI72199.1"/>
    <property type="molecule type" value="Genomic_DNA"/>
</dbReference>
<feature type="chain" id="PRO_5045437611" evidence="2">
    <location>
        <begin position="45"/>
        <end position="148"/>
    </location>
</feature>
<sequence length="148" mass="15360">MSTRTSRTSRTSRISGRSRTLTAMAPIVAAVLAGGLLTAGQASAAPIVGTVSFNGKVTCKNAFPAPNNSVPTRVSLDSDEDDGSGPTNNPVNRRASFGPISIDTPLDSPFSLSVEVTCKAPGKQPQTFTRTVQLDSLTEGDTVPLNIK</sequence>
<evidence type="ECO:0000256" key="1">
    <source>
        <dbReference type="SAM" id="MobiDB-lite"/>
    </source>
</evidence>
<name>A0ABQ3SVM2_9ACTN</name>
<comment type="caution">
    <text evidence="3">The sequence shown here is derived from an EMBL/GenBank/DDBJ whole genome shotgun (WGS) entry which is preliminary data.</text>
</comment>
<gene>
    <name evidence="3" type="ORF">Snoj_61170</name>
</gene>
<evidence type="ECO:0000313" key="3">
    <source>
        <dbReference type="EMBL" id="GHI72199.1"/>
    </source>
</evidence>
<dbReference type="Proteomes" id="UP000613974">
    <property type="component" value="Unassembled WGS sequence"/>
</dbReference>
<protein>
    <submittedName>
        <fullName evidence="3">Uncharacterized protein</fullName>
    </submittedName>
</protein>
<evidence type="ECO:0000256" key="2">
    <source>
        <dbReference type="SAM" id="SignalP"/>
    </source>
</evidence>
<feature type="region of interest" description="Disordered" evidence="1">
    <location>
        <begin position="62"/>
        <end position="105"/>
    </location>
</feature>
<keyword evidence="2" id="KW-0732">Signal</keyword>
<organism evidence="3 4">
    <name type="scientific">Streptomyces nojiriensis</name>
    <dbReference type="NCBI Taxonomy" id="66374"/>
    <lineage>
        <taxon>Bacteria</taxon>
        <taxon>Bacillati</taxon>
        <taxon>Actinomycetota</taxon>
        <taxon>Actinomycetes</taxon>
        <taxon>Kitasatosporales</taxon>
        <taxon>Streptomycetaceae</taxon>
        <taxon>Streptomyces</taxon>
    </lineage>
</organism>
<evidence type="ECO:0000313" key="4">
    <source>
        <dbReference type="Proteomes" id="UP000613974"/>
    </source>
</evidence>
<keyword evidence="4" id="KW-1185">Reference proteome</keyword>
<proteinExistence type="predicted"/>
<reference evidence="4" key="1">
    <citation type="submission" date="2023-07" db="EMBL/GenBank/DDBJ databases">
        <title>Whole genome shotgun sequence of Streptomyces nojiriensis NBRC 13794.</title>
        <authorList>
            <person name="Komaki H."/>
            <person name="Tamura T."/>
        </authorList>
    </citation>
    <scope>NUCLEOTIDE SEQUENCE [LARGE SCALE GENOMIC DNA]</scope>
    <source>
        <strain evidence="4">NBRC 13794</strain>
    </source>
</reference>